<evidence type="ECO:0000256" key="1">
    <source>
        <dbReference type="SAM" id="Phobius"/>
    </source>
</evidence>
<dbReference type="AlphaFoldDB" id="A0A150I048"/>
<accession>A0A150I048</accession>
<keyword evidence="1" id="KW-1133">Transmembrane helix</keyword>
<dbReference type="PATRIC" id="fig|52133.19.peg.540"/>
<name>A0A150I048_9GAMM</name>
<evidence type="ECO:0000313" key="3">
    <source>
        <dbReference type="Proteomes" id="UP000075544"/>
    </source>
</evidence>
<keyword evidence="1" id="KW-0472">Membrane</keyword>
<dbReference type="EMBL" id="JRHX01000026">
    <property type="protein sequence ID" value="KXZ72523.1"/>
    <property type="molecule type" value="Genomic_DNA"/>
</dbReference>
<keyword evidence="1" id="KW-0812">Transmembrane</keyword>
<sequence>MRRKLYLDYVLYALISCCFVVGYAYIRGESFQWLYLVISFIFGILFMTFVIIRLPIFNQYYAQSAYPRNLIIPTKPMNRANQRAAPVMSSLLTGVVLGVTFYSFGVEQFKVECFVGAITSGVISFYFEPKV</sequence>
<feature type="transmembrane region" description="Helical" evidence="1">
    <location>
        <begin position="32"/>
        <end position="52"/>
    </location>
</feature>
<dbReference type="Proteomes" id="UP000075544">
    <property type="component" value="Unassembled WGS sequence"/>
</dbReference>
<proteinExistence type="predicted"/>
<organism evidence="2 3">
    <name type="scientific">Acinetobacter venetianus</name>
    <dbReference type="NCBI Taxonomy" id="52133"/>
    <lineage>
        <taxon>Bacteria</taxon>
        <taxon>Pseudomonadati</taxon>
        <taxon>Pseudomonadota</taxon>
        <taxon>Gammaproteobacteria</taxon>
        <taxon>Moraxellales</taxon>
        <taxon>Moraxellaceae</taxon>
        <taxon>Acinetobacter</taxon>
    </lineage>
</organism>
<feature type="transmembrane region" description="Helical" evidence="1">
    <location>
        <begin position="7"/>
        <end position="26"/>
    </location>
</feature>
<gene>
    <name evidence="2" type="ORF">AVENLUH13518_00516</name>
</gene>
<evidence type="ECO:0000313" key="2">
    <source>
        <dbReference type="EMBL" id="KXZ72523.1"/>
    </source>
</evidence>
<comment type="caution">
    <text evidence="2">The sequence shown here is derived from an EMBL/GenBank/DDBJ whole genome shotgun (WGS) entry which is preliminary data.</text>
</comment>
<protein>
    <submittedName>
        <fullName evidence="2">Uncharacterized protein</fullName>
    </submittedName>
</protein>
<feature type="transmembrane region" description="Helical" evidence="1">
    <location>
        <begin position="84"/>
        <end position="103"/>
    </location>
</feature>
<reference evidence="2 3" key="1">
    <citation type="journal article" date="2016" name="Sci. Rep.">
        <title>Genomic and phenotypic characterization of the species Acinetobacter venetianus.</title>
        <authorList>
            <person name="Fondi M."/>
            <person name="Maida I."/>
            <person name="Perrin E."/>
            <person name="Orlandini V."/>
            <person name="La Torre L."/>
            <person name="Bosi E."/>
            <person name="Negroni A."/>
            <person name="Zanaroli G."/>
            <person name="Fava F."/>
            <person name="Decorosi F."/>
            <person name="Giovannetti L."/>
            <person name="Viti C."/>
            <person name="Vaneechoutte M."/>
            <person name="Dijkshoorn L."/>
            <person name="Fani R."/>
        </authorList>
    </citation>
    <scope>NUCLEOTIDE SEQUENCE [LARGE SCALE GENOMIC DNA]</scope>
    <source>
        <strain evidence="2 3">LUH13518</strain>
    </source>
</reference>